<gene>
    <name evidence="2" type="ORF">K470DRAFT_116136</name>
</gene>
<organism evidence="2 3">
    <name type="scientific">Piedraia hortae CBS 480.64</name>
    <dbReference type="NCBI Taxonomy" id="1314780"/>
    <lineage>
        <taxon>Eukaryota</taxon>
        <taxon>Fungi</taxon>
        <taxon>Dikarya</taxon>
        <taxon>Ascomycota</taxon>
        <taxon>Pezizomycotina</taxon>
        <taxon>Dothideomycetes</taxon>
        <taxon>Dothideomycetidae</taxon>
        <taxon>Capnodiales</taxon>
        <taxon>Piedraiaceae</taxon>
        <taxon>Piedraia</taxon>
    </lineage>
</organism>
<evidence type="ECO:0000313" key="3">
    <source>
        <dbReference type="Proteomes" id="UP000799421"/>
    </source>
</evidence>
<protein>
    <submittedName>
        <fullName evidence="2">Uncharacterized protein</fullName>
    </submittedName>
</protein>
<accession>A0A6A7BVZ7</accession>
<proteinExistence type="predicted"/>
<dbReference type="Proteomes" id="UP000799421">
    <property type="component" value="Unassembled WGS sequence"/>
</dbReference>
<keyword evidence="3" id="KW-1185">Reference proteome</keyword>
<feature type="chain" id="PRO_5025459557" evidence="1">
    <location>
        <begin position="19"/>
        <end position="107"/>
    </location>
</feature>
<reference evidence="2" key="1">
    <citation type="journal article" date="2020" name="Stud. Mycol.">
        <title>101 Dothideomycetes genomes: a test case for predicting lifestyles and emergence of pathogens.</title>
        <authorList>
            <person name="Haridas S."/>
            <person name="Albert R."/>
            <person name="Binder M."/>
            <person name="Bloem J."/>
            <person name="Labutti K."/>
            <person name="Salamov A."/>
            <person name="Andreopoulos B."/>
            <person name="Baker S."/>
            <person name="Barry K."/>
            <person name="Bills G."/>
            <person name="Bluhm B."/>
            <person name="Cannon C."/>
            <person name="Castanera R."/>
            <person name="Culley D."/>
            <person name="Daum C."/>
            <person name="Ezra D."/>
            <person name="Gonzalez J."/>
            <person name="Henrissat B."/>
            <person name="Kuo A."/>
            <person name="Liang C."/>
            <person name="Lipzen A."/>
            <person name="Lutzoni F."/>
            <person name="Magnuson J."/>
            <person name="Mondo S."/>
            <person name="Nolan M."/>
            <person name="Ohm R."/>
            <person name="Pangilinan J."/>
            <person name="Park H.-J."/>
            <person name="Ramirez L."/>
            <person name="Alfaro M."/>
            <person name="Sun H."/>
            <person name="Tritt A."/>
            <person name="Yoshinaga Y."/>
            <person name="Zwiers L.-H."/>
            <person name="Turgeon B."/>
            <person name="Goodwin S."/>
            <person name="Spatafora J."/>
            <person name="Crous P."/>
            <person name="Grigoriev I."/>
        </authorList>
    </citation>
    <scope>NUCLEOTIDE SEQUENCE</scope>
    <source>
        <strain evidence="2">CBS 480.64</strain>
    </source>
</reference>
<feature type="signal peptide" evidence="1">
    <location>
        <begin position="1"/>
        <end position="18"/>
    </location>
</feature>
<dbReference type="EMBL" id="MU006001">
    <property type="protein sequence ID" value="KAF2858909.1"/>
    <property type="molecule type" value="Genomic_DNA"/>
</dbReference>
<evidence type="ECO:0000256" key="1">
    <source>
        <dbReference type="SAM" id="SignalP"/>
    </source>
</evidence>
<evidence type="ECO:0000313" key="2">
    <source>
        <dbReference type="EMBL" id="KAF2858909.1"/>
    </source>
</evidence>
<name>A0A6A7BVZ7_9PEZI</name>
<dbReference type="AlphaFoldDB" id="A0A6A7BVZ7"/>
<keyword evidence="1" id="KW-0732">Signal</keyword>
<sequence length="107" mass="11768">MSEATSLLTLTLIYVILHDMTLETEDFRLTISRSAVAIRGGSFKALAASTRDTAGMIPMKKHMAKDVGFAAFHASTLRTIWAMSVYQCLRISKTTEKHSSGDIRSSL</sequence>